<dbReference type="EMBL" id="UOFH01000307">
    <property type="protein sequence ID" value="VAW65119.1"/>
    <property type="molecule type" value="Genomic_DNA"/>
</dbReference>
<accession>A0A3B0XTC6</accession>
<dbReference type="Pfam" id="PF01939">
    <property type="entry name" value="NucS_C"/>
    <property type="match status" value="1"/>
</dbReference>
<evidence type="ECO:0000259" key="1">
    <source>
        <dbReference type="Pfam" id="PF01939"/>
    </source>
</evidence>
<name>A0A3B0XTC6_9ZZZZ</name>
<dbReference type="GO" id="GO:0003676">
    <property type="term" value="F:nucleic acid binding"/>
    <property type="evidence" value="ECO:0007669"/>
    <property type="project" value="InterPro"/>
</dbReference>
<proteinExistence type="predicted"/>
<dbReference type="GO" id="GO:0004519">
    <property type="term" value="F:endonuclease activity"/>
    <property type="evidence" value="ECO:0007669"/>
    <property type="project" value="InterPro"/>
</dbReference>
<dbReference type="AlphaFoldDB" id="A0A3B0XTC6"/>
<sequence length="262" mass="30618">MDIERVKLHEVKELEPLVLSTLEQIEEGLKPLDNQISIGEQGRPDILAVDSDGSLAILELKSVPAGTPALEQVVRYYDWFSENISLISRPFPEINPLNSIRIFVIATEFNEEIVRLSKYLDLDISLIRVIPVKEKKKKDVGILYESIELERRDENISEFRSIEDIISYITDEKTKSEFSKVLTSLTEQGIELSPWKGGKKLWIECRHKGEDVGYLQTRRKFFRCQYYNQEKEEYIWPPVKCYTHEEWKSNVLPYFIESIKDA</sequence>
<feature type="domain" description="Endonuclease NucS C-terminal" evidence="1">
    <location>
        <begin position="13"/>
        <end position="84"/>
    </location>
</feature>
<dbReference type="InterPro" id="IPR011856">
    <property type="entry name" value="tRNA_endonuc-like_dom_sf"/>
</dbReference>
<gene>
    <name evidence="2" type="ORF">MNBD_GAMMA08-2508</name>
</gene>
<dbReference type="Gene3D" id="3.40.1350.10">
    <property type="match status" value="1"/>
</dbReference>
<dbReference type="InterPro" id="IPR048301">
    <property type="entry name" value="NucS_C"/>
</dbReference>
<reference evidence="2" key="1">
    <citation type="submission" date="2018-06" db="EMBL/GenBank/DDBJ databases">
        <authorList>
            <person name="Zhirakovskaya E."/>
        </authorList>
    </citation>
    <scope>NUCLEOTIDE SEQUENCE</scope>
</reference>
<protein>
    <recommendedName>
        <fullName evidence="1">Endonuclease NucS C-terminal domain-containing protein</fullName>
    </recommendedName>
</protein>
<organism evidence="2">
    <name type="scientific">hydrothermal vent metagenome</name>
    <dbReference type="NCBI Taxonomy" id="652676"/>
    <lineage>
        <taxon>unclassified sequences</taxon>
        <taxon>metagenomes</taxon>
        <taxon>ecological metagenomes</taxon>
    </lineage>
</organism>
<evidence type="ECO:0000313" key="2">
    <source>
        <dbReference type="EMBL" id="VAW65119.1"/>
    </source>
</evidence>